<evidence type="ECO:0000259" key="3">
    <source>
        <dbReference type="PROSITE" id="PS51212"/>
    </source>
</evidence>
<feature type="domain" description="WSC" evidence="3">
    <location>
        <begin position="35"/>
        <end position="129"/>
    </location>
</feature>
<feature type="signal peptide" evidence="2">
    <location>
        <begin position="1"/>
        <end position="21"/>
    </location>
</feature>
<protein>
    <recommendedName>
        <fullName evidence="3">WSC domain-containing protein</fullName>
    </recommendedName>
</protein>
<dbReference type="OrthoDB" id="6133722at2759"/>
<dbReference type="Proteomes" id="UP000507470">
    <property type="component" value="Unassembled WGS sequence"/>
</dbReference>
<evidence type="ECO:0000313" key="4">
    <source>
        <dbReference type="EMBL" id="CAC5413898.1"/>
    </source>
</evidence>
<dbReference type="PROSITE" id="PS51212">
    <property type="entry name" value="WSC"/>
    <property type="match status" value="1"/>
</dbReference>
<evidence type="ECO:0000256" key="2">
    <source>
        <dbReference type="SAM" id="SignalP"/>
    </source>
</evidence>
<keyword evidence="2" id="KW-0732">Signal</keyword>
<sequence length="306" mass="35338">MAETTTLTYCVFILYNAFVLANVQHHELHHVKTTWMTHLGCFSVKSLKDTTTVQLTNIANNQPKICSRQCGKWSFFAVLERKCFCFNIGTFQNLIESVSNRCYKKCPHNTDNMYCGSEDMYYANVYRREAGLPLDVINQNLDCLTVIRQENRTDLKQMSCGQAFPFICNNKPVEENYTFKKAKLYCENSQSRLMTFNENLPKNAVNNVHYWVATFRQLIYRHEESTVHPPTTTGPILVNSTQDIYTQQSTTTRERTLELVNMTTERTTRTSANLPTKISTFFAKEESVTQSGTMSKSMKSEEHHET</sequence>
<name>A0A6J8E1H0_MYTCO</name>
<dbReference type="EMBL" id="CACVKT020008264">
    <property type="protein sequence ID" value="CAC5413898.1"/>
    <property type="molecule type" value="Genomic_DNA"/>
</dbReference>
<feature type="compositionally biased region" description="Polar residues" evidence="1">
    <location>
        <begin position="288"/>
        <end position="297"/>
    </location>
</feature>
<feature type="chain" id="PRO_5026963600" description="WSC domain-containing protein" evidence="2">
    <location>
        <begin position="22"/>
        <end position="306"/>
    </location>
</feature>
<dbReference type="AlphaFoldDB" id="A0A6J8E1H0"/>
<evidence type="ECO:0000313" key="5">
    <source>
        <dbReference type="Proteomes" id="UP000507470"/>
    </source>
</evidence>
<feature type="region of interest" description="Disordered" evidence="1">
    <location>
        <begin position="285"/>
        <end position="306"/>
    </location>
</feature>
<proteinExistence type="predicted"/>
<evidence type="ECO:0000256" key="1">
    <source>
        <dbReference type="SAM" id="MobiDB-lite"/>
    </source>
</evidence>
<organism evidence="4 5">
    <name type="scientific">Mytilus coruscus</name>
    <name type="common">Sea mussel</name>
    <dbReference type="NCBI Taxonomy" id="42192"/>
    <lineage>
        <taxon>Eukaryota</taxon>
        <taxon>Metazoa</taxon>
        <taxon>Spiralia</taxon>
        <taxon>Lophotrochozoa</taxon>
        <taxon>Mollusca</taxon>
        <taxon>Bivalvia</taxon>
        <taxon>Autobranchia</taxon>
        <taxon>Pteriomorphia</taxon>
        <taxon>Mytilida</taxon>
        <taxon>Mytiloidea</taxon>
        <taxon>Mytilidae</taxon>
        <taxon>Mytilinae</taxon>
        <taxon>Mytilus</taxon>
    </lineage>
</organism>
<keyword evidence="5" id="KW-1185">Reference proteome</keyword>
<dbReference type="InterPro" id="IPR002889">
    <property type="entry name" value="WSC_carb-bd"/>
</dbReference>
<gene>
    <name evidence="4" type="ORF">MCOR_46753</name>
</gene>
<reference evidence="4 5" key="1">
    <citation type="submission" date="2020-06" db="EMBL/GenBank/DDBJ databases">
        <authorList>
            <person name="Li R."/>
            <person name="Bekaert M."/>
        </authorList>
    </citation>
    <scope>NUCLEOTIDE SEQUENCE [LARGE SCALE GENOMIC DNA]</scope>
    <source>
        <strain evidence="5">wild</strain>
    </source>
</reference>
<accession>A0A6J8E1H0</accession>